<dbReference type="InterPro" id="IPR011701">
    <property type="entry name" value="MFS"/>
</dbReference>
<organism evidence="3 4">
    <name type="scientific">Neglectibacter timonensis</name>
    <dbReference type="NCBI Taxonomy" id="1776382"/>
    <lineage>
        <taxon>Bacteria</taxon>
        <taxon>Bacillati</taxon>
        <taxon>Bacillota</taxon>
        <taxon>Clostridia</taxon>
        <taxon>Eubacteriales</taxon>
        <taxon>Oscillospiraceae</taxon>
        <taxon>Neglectibacter</taxon>
    </lineage>
</organism>
<feature type="transmembrane region" description="Helical" evidence="2">
    <location>
        <begin position="71"/>
        <end position="96"/>
    </location>
</feature>
<dbReference type="GeneID" id="90532101"/>
<comment type="caution">
    <text evidence="3">The sequence shown here is derived from an EMBL/GenBank/DDBJ whole genome shotgun (WGS) entry which is preliminary data.</text>
</comment>
<evidence type="ECO:0000256" key="1">
    <source>
        <dbReference type="ARBA" id="ARBA00004651"/>
    </source>
</evidence>
<feature type="transmembrane region" description="Helical" evidence="2">
    <location>
        <begin position="12"/>
        <end position="31"/>
    </location>
</feature>
<name>A0ABT1S018_9FIRM</name>
<dbReference type="EMBL" id="JANFZH010000021">
    <property type="protein sequence ID" value="MCQ4840282.1"/>
    <property type="molecule type" value="Genomic_DNA"/>
</dbReference>
<dbReference type="PANTHER" id="PTHR23530">
    <property type="entry name" value="TRANSPORT PROTEIN-RELATED"/>
    <property type="match status" value="1"/>
</dbReference>
<feature type="transmembrane region" description="Helical" evidence="2">
    <location>
        <begin position="222"/>
        <end position="242"/>
    </location>
</feature>
<dbReference type="RefSeq" id="WP_066863017.1">
    <property type="nucleotide sequence ID" value="NZ_CABKVV010000013.1"/>
</dbReference>
<dbReference type="InterPro" id="IPR053160">
    <property type="entry name" value="MFS_DHA3_Transporter"/>
</dbReference>
<evidence type="ECO:0000313" key="4">
    <source>
        <dbReference type="Proteomes" id="UP001524473"/>
    </source>
</evidence>
<keyword evidence="4" id="KW-1185">Reference proteome</keyword>
<dbReference type="Pfam" id="PF07690">
    <property type="entry name" value="MFS_1"/>
    <property type="match status" value="1"/>
</dbReference>
<feature type="transmembrane region" description="Helical" evidence="2">
    <location>
        <begin position="134"/>
        <end position="157"/>
    </location>
</feature>
<dbReference type="PANTHER" id="PTHR23530:SF1">
    <property type="entry name" value="PERMEASE, MAJOR FACILITATOR SUPERFAMILY-RELATED"/>
    <property type="match status" value="1"/>
</dbReference>
<protein>
    <submittedName>
        <fullName evidence="3">MFS transporter</fullName>
    </submittedName>
</protein>
<comment type="subcellular location">
    <subcellularLocation>
        <location evidence="1">Cell membrane</location>
        <topology evidence="1">Multi-pass membrane protein</topology>
    </subcellularLocation>
</comment>
<keyword evidence="2" id="KW-1133">Transmembrane helix</keyword>
<accession>A0ABT1S018</accession>
<feature type="transmembrane region" description="Helical" evidence="2">
    <location>
        <begin position="372"/>
        <end position="395"/>
    </location>
</feature>
<gene>
    <name evidence="3" type="ORF">NE695_10210</name>
</gene>
<keyword evidence="2" id="KW-0812">Transmembrane</keyword>
<proteinExistence type="predicted"/>
<dbReference type="CDD" id="cd06174">
    <property type="entry name" value="MFS"/>
    <property type="match status" value="1"/>
</dbReference>
<feature type="transmembrane region" description="Helical" evidence="2">
    <location>
        <begin position="163"/>
        <end position="185"/>
    </location>
</feature>
<evidence type="ECO:0000313" key="3">
    <source>
        <dbReference type="EMBL" id="MCQ4840282.1"/>
    </source>
</evidence>
<keyword evidence="2" id="KW-0472">Membrane</keyword>
<feature type="transmembrane region" description="Helical" evidence="2">
    <location>
        <begin position="254"/>
        <end position="274"/>
    </location>
</feature>
<dbReference type="Proteomes" id="UP001524473">
    <property type="component" value="Unassembled WGS sequence"/>
</dbReference>
<reference evidence="3 4" key="1">
    <citation type="submission" date="2022-06" db="EMBL/GenBank/DDBJ databases">
        <title>Isolation of gut microbiota from human fecal samples.</title>
        <authorList>
            <person name="Pamer E.G."/>
            <person name="Barat B."/>
            <person name="Waligurski E."/>
            <person name="Medina S."/>
            <person name="Paddock L."/>
            <person name="Mostad J."/>
        </authorList>
    </citation>
    <scope>NUCLEOTIDE SEQUENCE [LARGE SCALE GENOMIC DNA]</scope>
    <source>
        <strain evidence="3 4">DFI.9.73</strain>
    </source>
</reference>
<dbReference type="InterPro" id="IPR036259">
    <property type="entry name" value="MFS_trans_sf"/>
</dbReference>
<dbReference type="Gene3D" id="1.20.1250.20">
    <property type="entry name" value="MFS general substrate transporter like domains"/>
    <property type="match status" value="1"/>
</dbReference>
<sequence length="401" mass="42665">MNLKKQFISLHLYNFLFSLRITDAVWVVFLLDRGFSLAQVGIAEGVFHLVSFVCEIPSGMAADLLGRKRTLIAAGLCGSASAVFMAFSTDFGGICLSMAFQALMYNLCSGTQEALTYDSLKAAGLQEQYLKRNAWLLGLSQTSAAISCALGGLAAALGFFRAYAVSALLSAVCGVTAMTLTEPLVTQSQRQRAERPFSGLGLRLKEHVILSVRFLREHPRTACKIFSGAAAGVPIYLTFMYLQQHLLNSGLPSVFLGGALLLVRFAGTAGVAVGGKLKARLFPCVILCAVCSGIGTVLAGFGWWIPALLGGMLAQFMDSIIALRLDASLNDDFPSDQRATLVSVDSMVYSLLMIAASPLTGAVGDALGASRALWLLGGCLVAAAPVFGAFYQFLLRKKRNV</sequence>
<evidence type="ECO:0000256" key="2">
    <source>
        <dbReference type="SAM" id="Phobius"/>
    </source>
</evidence>
<dbReference type="SUPFAM" id="SSF103473">
    <property type="entry name" value="MFS general substrate transporter"/>
    <property type="match status" value="1"/>
</dbReference>
<feature type="transmembrane region" description="Helical" evidence="2">
    <location>
        <begin position="281"/>
        <end position="301"/>
    </location>
</feature>